<feature type="transmembrane region" description="Helical" evidence="8">
    <location>
        <begin position="154"/>
        <end position="171"/>
    </location>
</feature>
<proteinExistence type="predicted"/>
<keyword evidence="7 8" id="KW-0472">Membrane</keyword>
<dbReference type="Pfam" id="PF13231">
    <property type="entry name" value="PMT_2"/>
    <property type="match status" value="1"/>
</dbReference>
<feature type="transmembrane region" description="Helical" evidence="8">
    <location>
        <begin position="402"/>
        <end position="418"/>
    </location>
</feature>
<evidence type="ECO:0000256" key="7">
    <source>
        <dbReference type="ARBA" id="ARBA00023136"/>
    </source>
</evidence>
<protein>
    <recommendedName>
        <fullName evidence="9">Glycosyltransferase RgtA/B/C/D-like domain-containing protein</fullName>
    </recommendedName>
</protein>
<evidence type="ECO:0000256" key="2">
    <source>
        <dbReference type="ARBA" id="ARBA00022475"/>
    </source>
</evidence>
<feature type="domain" description="Glycosyltransferase RgtA/B/C/D-like" evidence="9">
    <location>
        <begin position="83"/>
        <end position="238"/>
    </location>
</feature>
<organism evidence="10 11">
    <name type="scientific">Blastopirellula marina</name>
    <dbReference type="NCBI Taxonomy" id="124"/>
    <lineage>
        <taxon>Bacteria</taxon>
        <taxon>Pseudomonadati</taxon>
        <taxon>Planctomycetota</taxon>
        <taxon>Planctomycetia</taxon>
        <taxon>Pirellulales</taxon>
        <taxon>Pirellulaceae</taxon>
        <taxon>Blastopirellula</taxon>
    </lineage>
</organism>
<keyword evidence="3" id="KW-0328">Glycosyltransferase</keyword>
<evidence type="ECO:0000259" key="9">
    <source>
        <dbReference type="Pfam" id="PF13231"/>
    </source>
</evidence>
<comment type="subcellular location">
    <subcellularLocation>
        <location evidence="1">Cell membrane</location>
        <topology evidence="1">Multi-pass membrane protein</topology>
    </subcellularLocation>
</comment>
<keyword evidence="5 8" id="KW-0812">Transmembrane</keyword>
<feature type="transmembrane region" description="Helical" evidence="8">
    <location>
        <begin position="375"/>
        <end position="396"/>
    </location>
</feature>
<feature type="transmembrane region" description="Helical" evidence="8">
    <location>
        <begin position="346"/>
        <end position="368"/>
    </location>
</feature>
<keyword evidence="6 8" id="KW-1133">Transmembrane helix</keyword>
<dbReference type="AlphaFoldDB" id="A0A2S8G940"/>
<feature type="transmembrane region" description="Helical" evidence="8">
    <location>
        <begin position="220"/>
        <end position="239"/>
    </location>
</feature>
<dbReference type="GO" id="GO:0005886">
    <property type="term" value="C:plasma membrane"/>
    <property type="evidence" value="ECO:0007669"/>
    <property type="project" value="UniProtKB-SubCell"/>
</dbReference>
<accession>A0A2S8G940</accession>
<evidence type="ECO:0000313" key="10">
    <source>
        <dbReference type="EMBL" id="PQO40975.1"/>
    </source>
</evidence>
<dbReference type="InterPro" id="IPR038731">
    <property type="entry name" value="RgtA/B/C-like"/>
</dbReference>
<sequence>MSSAEQVAIPKRREFLWLLVLIVAMGLVVRLGAAVWWESRMPAGERFAFGDSLGYEIHARHIAKGEDFAYGTAYVTRTPGYCVMLAPFYWLADEPPTLALRMVGVFCGAAAIALAAWIARMLFDPLAAVIAALLVAFYPGAIAMSVFILSEAPFAPLMLLNLGWMIVALRAENTSRRLTFAALSGVVFGIAVLTRPSWLMFPFFAAPIGLLFYEARKQQLAIYLTAAFTAVVVMSPWWVRNYQVVGQFVPTTLQVGASLYDGISPIATGASDMRFVDDFEQQLQKIEAEAAEPLPGTHESRRDAMMKQAAIDWARQNPGEVLRLAAIKCWRYWSPLMNNEAVSGKMAWVVAAGYLPIVVTGLLATFLYAKRIWIYFLLALPIFYFCLLHMIFVSSIRYRQPPMLALAILSAGLLAGWLRKASLGGSKVLAESSETEIAGKS</sequence>
<dbReference type="GO" id="GO:0016763">
    <property type="term" value="F:pentosyltransferase activity"/>
    <property type="evidence" value="ECO:0007669"/>
    <property type="project" value="TreeGrafter"/>
</dbReference>
<dbReference type="OrthoDB" id="232864at2"/>
<dbReference type="PANTHER" id="PTHR33908:SF11">
    <property type="entry name" value="MEMBRANE PROTEIN"/>
    <property type="match status" value="1"/>
</dbReference>
<evidence type="ECO:0000256" key="1">
    <source>
        <dbReference type="ARBA" id="ARBA00004651"/>
    </source>
</evidence>
<name>A0A2S8G940_9BACT</name>
<feature type="transmembrane region" description="Helical" evidence="8">
    <location>
        <begin position="126"/>
        <end position="148"/>
    </location>
</feature>
<evidence type="ECO:0000256" key="4">
    <source>
        <dbReference type="ARBA" id="ARBA00022679"/>
    </source>
</evidence>
<evidence type="ECO:0000256" key="8">
    <source>
        <dbReference type="SAM" id="Phobius"/>
    </source>
</evidence>
<evidence type="ECO:0000256" key="6">
    <source>
        <dbReference type="ARBA" id="ARBA00022989"/>
    </source>
</evidence>
<keyword evidence="2" id="KW-1003">Cell membrane</keyword>
<dbReference type="InterPro" id="IPR050297">
    <property type="entry name" value="LipidA_mod_glycosyltrf_83"/>
</dbReference>
<dbReference type="PANTHER" id="PTHR33908">
    <property type="entry name" value="MANNOSYLTRANSFERASE YKCB-RELATED"/>
    <property type="match status" value="1"/>
</dbReference>
<dbReference type="EMBL" id="PUIB01000007">
    <property type="protein sequence ID" value="PQO40975.1"/>
    <property type="molecule type" value="Genomic_DNA"/>
</dbReference>
<feature type="transmembrane region" description="Helical" evidence="8">
    <location>
        <begin position="98"/>
        <end position="119"/>
    </location>
</feature>
<feature type="transmembrane region" description="Helical" evidence="8">
    <location>
        <begin position="178"/>
        <end position="193"/>
    </location>
</feature>
<keyword evidence="4" id="KW-0808">Transferase</keyword>
<evidence type="ECO:0000256" key="5">
    <source>
        <dbReference type="ARBA" id="ARBA00022692"/>
    </source>
</evidence>
<evidence type="ECO:0000313" key="11">
    <source>
        <dbReference type="Proteomes" id="UP000239388"/>
    </source>
</evidence>
<dbReference type="GO" id="GO:0009103">
    <property type="term" value="P:lipopolysaccharide biosynthetic process"/>
    <property type="evidence" value="ECO:0007669"/>
    <property type="project" value="UniProtKB-ARBA"/>
</dbReference>
<gene>
    <name evidence="10" type="ORF">C5Y98_05195</name>
</gene>
<dbReference type="Proteomes" id="UP000239388">
    <property type="component" value="Unassembled WGS sequence"/>
</dbReference>
<evidence type="ECO:0000256" key="3">
    <source>
        <dbReference type="ARBA" id="ARBA00022676"/>
    </source>
</evidence>
<reference evidence="10 11" key="1">
    <citation type="submission" date="2018-02" db="EMBL/GenBank/DDBJ databases">
        <title>Comparative genomes isolates from brazilian mangrove.</title>
        <authorList>
            <person name="Araujo J.E."/>
            <person name="Taketani R.G."/>
            <person name="Silva M.C.P."/>
            <person name="Loureco M.V."/>
            <person name="Andreote F.D."/>
        </authorList>
    </citation>
    <scope>NUCLEOTIDE SEQUENCE [LARGE SCALE GENOMIC DNA]</scope>
    <source>
        <strain evidence="10 11">NAP PRIS-MGV</strain>
    </source>
</reference>
<comment type="caution">
    <text evidence="10">The sequence shown here is derived from an EMBL/GenBank/DDBJ whole genome shotgun (WGS) entry which is preliminary data.</text>
</comment>
<dbReference type="RefSeq" id="WP_105352236.1">
    <property type="nucleotide sequence ID" value="NZ_PUIB01000007.1"/>
</dbReference>
<feature type="transmembrane region" description="Helical" evidence="8">
    <location>
        <begin position="15"/>
        <end position="37"/>
    </location>
</feature>